<dbReference type="InterPro" id="IPR012336">
    <property type="entry name" value="Thioredoxin-like_fold"/>
</dbReference>
<name>A0A2K8UHE7_9GAMM</name>
<dbReference type="InterPro" id="IPR036249">
    <property type="entry name" value="Thioredoxin-like_sf"/>
</dbReference>
<evidence type="ECO:0000313" key="4">
    <source>
        <dbReference type="Proteomes" id="UP000232638"/>
    </source>
</evidence>
<dbReference type="SFLD" id="SFLDS00019">
    <property type="entry name" value="Glutathione_Transferase_(cytos"/>
    <property type="match status" value="1"/>
</dbReference>
<feature type="domain" description="Thioredoxin-like fold" evidence="2">
    <location>
        <begin position="18"/>
        <end position="112"/>
    </location>
</feature>
<keyword evidence="4" id="KW-1185">Reference proteome</keyword>
<evidence type="ECO:0000313" key="3">
    <source>
        <dbReference type="EMBL" id="AUB85014.1"/>
    </source>
</evidence>
<dbReference type="InterPro" id="IPR033468">
    <property type="entry name" value="Metaxin_GST"/>
</dbReference>
<keyword evidence="3" id="KW-0614">Plasmid</keyword>
<dbReference type="OrthoDB" id="9810080at2"/>
<dbReference type="Gene3D" id="1.20.1050.10">
    <property type="match status" value="1"/>
</dbReference>
<dbReference type="SUPFAM" id="SSF52833">
    <property type="entry name" value="Thioredoxin-like"/>
    <property type="match status" value="1"/>
</dbReference>
<organism evidence="3 4">
    <name type="scientific">Candidatus Thiodictyon syntrophicum</name>
    <dbReference type="NCBI Taxonomy" id="1166950"/>
    <lineage>
        <taxon>Bacteria</taxon>
        <taxon>Pseudomonadati</taxon>
        <taxon>Pseudomonadota</taxon>
        <taxon>Gammaproteobacteria</taxon>
        <taxon>Chromatiales</taxon>
        <taxon>Chromatiaceae</taxon>
        <taxon>Thiodictyon</taxon>
    </lineage>
</organism>
<dbReference type="CDD" id="cd03193">
    <property type="entry name" value="GST_C_Metaxin"/>
    <property type="match status" value="1"/>
</dbReference>
<sequence>MLTLYSFPSLFGVADNNPYGLKVYAFLRLAGLPFEQAHIFDSSPAPRGQLPYIVDDGEAVGDSETIIAHLIRTHGLTIDAALTRSQRNMNLLITRMLDDLYWVMSYSRWQDERYWPAFSSALKREHPSLTDEDLLKAKEFNRQRYYFQGIGRYEPDDAIARGLADLGVLGDLIPTHGYVHGDTPTSIDANIYGFIANIHFYEIATPLKRFVDEHETLVRHCRDIHAVVGVPRIDCLGDRAAI</sequence>
<dbReference type="InterPro" id="IPR050931">
    <property type="entry name" value="Mito_Protein_Transport_Metaxin"/>
</dbReference>
<evidence type="ECO:0000259" key="2">
    <source>
        <dbReference type="Pfam" id="PF17172"/>
    </source>
</evidence>
<geneLocation type="plasmid" evidence="4">
    <name>pts417</name>
</geneLocation>
<dbReference type="Gene3D" id="3.40.30.10">
    <property type="entry name" value="Glutaredoxin"/>
    <property type="match status" value="1"/>
</dbReference>
<protein>
    <submittedName>
        <fullName evidence="3">Glutathione S-transferase</fullName>
    </submittedName>
</protein>
<dbReference type="InterPro" id="IPR040079">
    <property type="entry name" value="Glutathione_S-Trfase"/>
</dbReference>
<dbReference type="PANTHER" id="PTHR12289">
    <property type="entry name" value="METAXIN RELATED"/>
    <property type="match status" value="1"/>
</dbReference>
<proteinExistence type="predicted"/>
<dbReference type="Proteomes" id="UP000232638">
    <property type="component" value="Plasmid pTs417"/>
</dbReference>
<feature type="domain" description="Metaxin glutathione S-transferase" evidence="1">
    <location>
        <begin position="164"/>
        <end position="224"/>
    </location>
</feature>
<gene>
    <name evidence="3" type="ORF">THSYN_29170</name>
</gene>
<dbReference type="AlphaFoldDB" id="A0A2K8UHE7"/>
<evidence type="ECO:0000259" key="1">
    <source>
        <dbReference type="Pfam" id="PF17171"/>
    </source>
</evidence>
<dbReference type="SFLD" id="SFLDG01180">
    <property type="entry name" value="SUF1"/>
    <property type="match status" value="1"/>
</dbReference>
<keyword evidence="3" id="KW-0808">Transferase</keyword>
<dbReference type="InterPro" id="IPR036282">
    <property type="entry name" value="Glutathione-S-Trfase_C_sf"/>
</dbReference>
<reference evidence="3 4" key="1">
    <citation type="submission" date="2017-03" db="EMBL/GenBank/DDBJ databases">
        <title>Complete genome sequence of Candidatus 'Thiodictyon syntrophicum' sp. nov. strain Cad16T, a photolithoautotroph purple sulfur bacterium isolated from an alpine meromictic lake.</title>
        <authorList>
            <person name="Luedin S.M."/>
            <person name="Pothier J.F."/>
            <person name="Danza F."/>
            <person name="Storelli N."/>
            <person name="Wittwer M."/>
            <person name="Tonolla M."/>
        </authorList>
    </citation>
    <scope>NUCLEOTIDE SEQUENCE [LARGE SCALE GENOMIC DNA]</scope>
    <source>
        <strain evidence="3 4">Cad16T</strain>
        <plasmid evidence="4">Plasmid pts417</plasmid>
    </source>
</reference>
<dbReference type="Pfam" id="PF17171">
    <property type="entry name" value="GST_C_6"/>
    <property type="match status" value="1"/>
</dbReference>
<dbReference type="EMBL" id="CP020371">
    <property type="protein sequence ID" value="AUB85014.1"/>
    <property type="molecule type" value="Genomic_DNA"/>
</dbReference>
<dbReference type="PANTHER" id="PTHR12289:SF41">
    <property type="entry name" value="FAILED AXON CONNECTIONS-RELATED"/>
    <property type="match status" value="1"/>
</dbReference>
<dbReference type="SFLD" id="SFLDG01200">
    <property type="entry name" value="SUF1.1"/>
    <property type="match status" value="1"/>
</dbReference>
<dbReference type="GO" id="GO:0016740">
    <property type="term" value="F:transferase activity"/>
    <property type="evidence" value="ECO:0007669"/>
    <property type="project" value="UniProtKB-KW"/>
</dbReference>
<dbReference type="CDD" id="cd03080">
    <property type="entry name" value="GST_N_Metaxin_like"/>
    <property type="match status" value="1"/>
</dbReference>
<dbReference type="KEGG" id="tsy:THSYN_29170"/>
<dbReference type="SUPFAM" id="SSF47616">
    <property type="entry name" value="GST C-terminal domain-like"/>
    <property type="match status" value="1"/>
</dbReference>
<accession>A0A2K8UHE7</accession>
<dbReference type="InterPro" id="IPR026928">
    <property type="entry name" value="FAX/IsoI-like"/>
</dbReference>
<dbReference type="Pfam" id="PF17172">
    <property type="entry name" value="GST_N_4"/>
    <property type="match status" value="1"/>
</dbReference>
<dbReference type="RefSeq" id="WP_100922670.1">
    <property type="nucleotide sequence ID" value="NZ_CP020371.1"/>
</dbReference>